<keyword evidence="6" id="KW-1185">Reference proteome</keyword>
<evidence type="ECO:0000313" key="6">
    <source>
        <dbReference type="Proteomes" id="UP001527202"/>
    </source>
</evidence>
<feature type="compositionally biased region" description="Low complexity" evidence="1">
    <location>
        <begin position="160"/>
        <end position="176"/>
    </location>
</feature>
<evidence type="ECO:0000256" key="1">
    <source>
        <dbReference type="SAM" id="MobiDB-lite"/>
    </source>
</evidence>
<evidence type="ECO:0000313" key="3">
    <source>
        <dbReference type="EMBL" id="MCY9594850.1"/>
    </source>
</evidence>
<feature type="compositionally biased region" description="Basic and acidic residues" evidence="1">
    <location>
        <begin position="127"/>
        <end position="138"/>
    </location>
</feature>
<dbReference type="NCBIfam" id="TIGR02867">
    <property type="entry name" value="spore_II_P"/>
    <property type="match status" value="1"/>
</dbReference>
<evidence type="ECO:0000313" key="4">
    <source>
        <dbReference type="EMBL" id="QAV20466.1"/>
    </source>
</evidence>
<gene>
    <name evidence="3" type="ORF">M5X16_03555</name>
    <name evidence="4" type="ORF">PC41400_23430</name>
</gene>
<organism evidence="4 5">
    <name type="scientific">Paenibacillus chitinolyticus</name>
    <dbReference type="NCBI Taxonomy" id="79263"/>
    <lineage>
        <taxon>Bacteria</taxon>
        <taxon>Bacillati</taxon>
        <taxon>Bacillota</taxon>
        <taxon>Bacilli</taxon>
        <taxon>Bacillales</taxon>
        <taxon>Paenibacillaceae</taxon>
        <taxon>Paenibacillus</taxon>
    </lineage>
</organism>
<dbReference type="EMBL" id="JAMDMJ010000003">
    <property type="protein sequence ID" value="MCY9594850.1"/>
    <property type="molecule type" value="Genomic_DNA"/>
</dbReference>
<evidence type="ECO:0000313" key="5">
    <source>
        <dbReference type="Proteomes" id="UP000288943"/>
    </source>
</evidence>
<keyword evidence="2" id="KW-1133">Transmembrane helix</keyword>
<name>A0A410X1H3_9BACL</name>
<dbReference type="OrthoDB" id="1633470at2"/>
<keyword evidence="2" id="KW-0812">Transmembrane</keyword>
<evidence type="ECO:0000256" key="2">
    <source>
        <dbReference type="SAM" id="Phobius"/>
    </source>
</evidence>
<reference evidence="3 6" key="2">
    <citation type="submission" date="2022-05" db="EMBL/GenBank/DDBJ databases">
        <title>Genome Sequencing of Bee-Associated Microbes.</title>
        <authorList>
            <person name="Dunlap C."/>
        </authorList>
    </citation>
    <scope>NUCLEOTIDE SEQUENCE [LARGE SCALE GENOMIC DNA]</scope>
    <source>
        <strain evidence="3 6">NRRL B-23120</strain>
    </source>
</reference>
<feature type="region of interest" description="Disordered" evidence="1">
    <location>
        <begin position="127"/>
        <end position="186"/>
    </location>
</feature>
<dbReference type="Proteomes" id="UP000288943">
    <property type="component" value="Chromosome"/>
</dbReference>
<feature type="transmembrane region" description="Helical" evidence="2">
    <location>
        <begin position="21"/>
        <end position="47"/>
    </location>
</feature>
<dbReference type="KEGG" id="pchi:PC41400_23430"/>
<protein>
    <submittedName>
        <fullName evidence="4">Stage II sporulation protein P</fullName>
    </submittedName>
</protein>
<dbReference type="RefSeq" id="WP_042230153.1">
    <property type="nucleotide sequence ID" value="NZ_CP026520.1"/>
</dbReference>
<keyword evidence="2" id="KW-0472">Membrane</keyword>
<reference evidence="4 5" key="1">
    <citation type="submission" date="2018-01" db="EMBL/GenBank/DDBJ databases">
        <title>The whole genome sequencing and assembly of Paenibacillus chitinolyticus KCCM 41400 strain.</title>
        <authorList>
            <person name="Kim J.-Y."/>
            <person name="Park M.-K."/>
            <person name="Lee Y.-J."/>
            <person name="Yi H."/>
            <person name="Bahn Y.-S."/>
            <person name="Kim J.F."/>
            <person name="Lee D.-W."/>
        </authorList>
    </citation>
    <scope>NUCLEOTIDE SEQUENCE [LARGE SCALE GENOMIC DNA]</scope>
    <source>
        <strain evidence="4 5">KCCM 41400</strain>
    </source>
</reference>
<sequence length="403" mass="43509">MKRNAVTFNLSKIRQTFQSAGVIGKTTISLSLFTLCLFILLGVGSMLQSKLSTSPVSSMKGLAASVSNQFFLDMLGLEVPHLRNDSRKFTFSQQNMMSFAVRFLTDVNPGDPKSLIAQEVPGLKADKSTVLRSGKDGDASGPVEYTPAEGAVNGTTGGTAPEASSAPSPAPSQAPADQKPKGPGRNIAFIYQSHSNESFLPELKGVTDPDKAYDAKTNVTMVGKKLAEALEKEGVGAVHSDAIYPNMIKDFKYAYSYKYSLQTLEAAANAHPDLKFFFDIHRDSQERKRTTVTLNGKDYAQVYFILGGDNPKWKENEAFAGKIHEVLEAKAPGVSKGIHAKTGHEVNGVYNQNFSPNSVLIEVGGPYNSLEECYRTVELLAKAVSEVILDAEKVTAPAQGKKS</sequence>
<proteinExistence type="predicted"/>
<dbReference type="Proteomes" id="UP001527202">
    <property type="component" value="Unassembled WGS sequence"/>
</dbReference>
<accession>A0A410X1H3</accession>
<dbReference type="Pfam" id="PF07454">
    <property type="entry name" value="SpoIIP"/>
    <property type="match status" value="1"/>
</dbReference>
<dbReference type="EMBL" id="CP026520">
    <property type="protein sequence ID" value="QAV20466.1"/>
    <property type="molecule type" value="Genomic_DNA"/>
</dbReference>
<dbReference type="InterPro" id="IPR010897">
    <property type="entry name" value="Spore_II_P"/>
</dbReference>
<dbReference type="AlphaFoldDB" id="A0A410X1H3"/>
<dbReference type="GeneID" id="95377748"/>